<evidence type="ECO:0000256" key="1">
    <source>
        <dbReference type="ARBA" id="ARBA00023224"/>
    </source>
</evidence>
<dbReference type="GO" id="GO:0016020">
    <property type="term" value="C:membrane"/>
    <property type="evidence" value="ECO:0007669"/>
    <property type="project" value="InterPro"/>
</dbReference>
<dbReference type="Pfam" id="PF00015">
    <property type="entry name" value="MCPsignal"/>
    <property type="match status" value="1"/>
</dbReference>
<feature type="transmembrane region" description="Helical" evidence="3">
    <location>
        <begin position="38"/>
        <end position="58"/>
    </location>
</feature>
<dbReference type="AlphaFoldDB" id="A0A1T2X1X5"/>
<dbReference type="Proteomes" id="UP000190188">
    <property type="component" value="Unassembled WGS sequence"/>
</dbReference>
<feature type="domain" description="Methyl-accepting transducer" evidence="4">
    <location>
        <begin position="208"/>
        <end position="465"/>
    </location>
</feature>
<evidence type="ECO:0000256" key="2">
    <source>
        <dbReference type="PROSITE-ProRule" id="PRU00284"/>
    </source>
</evidence>
<dbReference type="SUPFAM" id="SSF58104">
    <property type="entry name" value="Methyl-accepting chemotaxis protein (MCP) signaling domain"/>
    <property type="match status" value="1"/>
</dbReference>
<keyword evidence="3" id="KW-0812">Transmembrane</keyword>
<keyword evidence="3" id="KW-0472">Membrane</keyword>
<gene>
    <name evidence="5" type="ORF">BVG16_26005</name>
</gene>
<reference evidence="5 6" key="1">
    <citation type="submission" date="2017-01" db="EMBL/GenBank/DDBJ databases">
        <title>Genome analysis of Paenibacillus selenitrireducens ES3-24.</title>
        <authorList>
            <person name="Xu D."/>
            <person name="Yao R."/>
            <person name="Zheng S."/>
        </authorList>
    </citation>
    <scope>NUCLEOTIDE SEQUENCE [LARGE SCALE GENOMIC DNA]</scope>
    <source>
        <strain evidence="5 6">ES3-24</strain>
    </source>
</reference>
<keyword evidence="1 2" id="KW-0807">Transducer</keyword>
<evidence type="ECO:0000259" key="4">
    <source>
        <dbReference type="PROSITE" id="PS50111"/>
    </source>
</evidence>
<dbReference type="SMART" id="SM00283">
    <property type="entry name" value="MA"/>
    <property type="match status" value="1"/>
</dbReference>
<proteinExistence type="predicted"/>
<evidence type="ECO:0000313" key="5">
    <source>
        <dbReference type="EMBL" id="OPA73898.1"/>
    </source>
</evidence>
<name>A0A1T2X1X5_9BACL</name>
<dbReference type="OrthoDB" id="2166737at2"/>
<dbReference type="PANTHER" id="PTHR32089:SF112">
    <property type="entry name" value="LYSOZYME-LIKE PROTEIN-RELATED"/>
    <property type="match status" value="1"/>
</dbReference>
<organism evidence="5 6">
    <name type="scientific">Paenibacillus selenitireducens</name>
    <dbReference type="NCBI Taxonomy" id="1324314"/>
    <lineage>
        <taxon>Bacteria</taxon>
        <taxon>Bacillati</taxon>
        <taxon>Bacillota</taxon>
        <taxon>Bacilli</taxon>
        <taxon>Bacillales</taxon>
        <taxon>Paenibacillaceae</taxon>
        <taxon>Paenibacillus</taxon>
    </lineage>
</organism>
<feature type="transmembrane region" description="Helical" evidence="3">
    <location>
        <begin position="65"/>
        <end position="83"/>
    </location>
</feature>
<evidence type="ECO:0000313" key="6">
    <source>
        <dbReference type="Proteomes" id="UP000190188"/>
    </source>
</evidence>
<dbReference type="GO" id="GO:0007165">
    <property type="term" value="P:signal transduction"/>
    <property type="evidence" value="ECO:0007669"/>
    <property type="project" value="UniProtKB-KW"/>
</dbReference>
<keyword evidence="3" id="KW-1133">Transmembrane helix</keyword>
<dbReference type="InterPro" id="IPR004089">
    <property type="entry name" value="MCPsignal_dom"/>
</dbReference>
<feature type="transmembrane region" description="Helical" evidence="3">
    <location>
        <begin position="113"/>
        <end position="131"/>
    </location>
</feature>
<protein>
    <submittedName>
        <fullName evidence="5">Chemotaxis protein</fullName>
    </submittedName>
</protein>
<dbReference type="EMBL" id="MSZX01000013">
    <property type="protein sequence ID" value="OPA73898.1"/>
    <property type="molecule type" value="Genomic_DNA"/>
</dbReference>
<dbReference type="Gene3D" id="1.10.287.950">
    <property type="entry name" value="Methyl-accepting chemotaxis protein"/>
    <property type="match status" value="1"/>
</dbReference>
<dbReference type="STRING" id="1324314.BVG16_26005"/>
<comment type="caution">
    <text evidence="5">The sequence shown here is derived from an EMBL/GenBank/DDBJ whole genome shotgun (WGS) entry which is preliminary data.</text>
</comment>
<feature type="transmembrane region" description="Helical" evidence="3">
    <location>
        <begin position="12"/>
        <end position="32"/>
    </location>
</feature>
<feature type="transmembrane region" description="Helical" evidence="3">
    <location>
        <begin position="143"/>
        <end position="162"/>
    </location>
</feature>
<accession>A0A1T2X1X5</accession>
<dbReference type="PANTHER" id="PTHR32089">
    <property type="entry name" value="METHYL-ACCEPTING CHEMOTAXIS PROTEIN MCPB"/>
    <property type="match status" value="1"/>
</dbReference>
<evidence type="ECO:0000256" key="3">
    <source>
        <dbReference type="SAM" id="Phobius"/>
    </source>
</evidence>
<dbReference type="RefSeq" id="WP_078502127.1">
    <property type="nucleotide sequence ID" value="NZ_MSZX01000013.1"/>
</dbReference>
<dbReference type="PROSITE" id="PS50111">
    <property type="entry name" value="CHEMOTAXIS_TRANSDUC_2"/>
    <property type="match status" value="1"/>
</dbReference>
<keyword evidence="6" id="KW-1185">Reference proteome</keyword>
<sequence length="493" mass="53997">MKEHHILDKRNRLFVKILWAMIVLGTATNLAAGAQASMVYTLIIGGVIGCGLATFLTYKRIAVNYIMYLVPVIMSGLILLLMVSDPNPIFSTYLLLYVNMGIMTLYSNYRPVLLTGVLSFATTLYVFYHPVLHEVLFAKEPLIYLLLYVVLATIVLCAAAIFSENLQRQVLENSEAALQSKAQAEKLLTEIRASVTMLNEFSLEQKERVVTTSSISREVVGTFAQISSSIEQQTSNLHQMNVSVQAVERSLRHVGEGSGQLDEYATETLQLVTQGNSQISTLVQEIGHVQTMIRETVQLMNMLTAQTDQVGSIVQTISEISAQTNLLSLNAAIEAARAGEHGSGFAVVANEVRKLADHSQRAAQDIASILESIQNQITDAAKLIDQGEGAVTSSVEATNAVESIVQLIMGNTNQVNSQAELMRVAVTDLEQQYGTVAQGMISIATSTEQHMMSIEEVTASMEHQDGQIEALVQGYDRLDQRVSSLKQLAEHQE</sequence>